<dbReference type="PANTHER" id="PTHR42763:SF2">
    <property type="entry name" value="ADP-GLUCOSE PHOSPHORYLASE"/>
    <property type="match status" value="1"/>
</dbReference>
<dbReference type="InterPro" id="IPR001937">
    <property type="entry name" value="GalP_UDPtransf1"/>
</dbReference>
<evidence type="ECO:0000313" key="7">
    <source>
        <dbReference type="Proteomes" id="UP000034201"/>
    </source>
</evidence>
<dbReference type="InterPro" id="IPR053177">
    <property type="entry name" value="ADP-glucose_phosphorylase"/>
</dbReference>
<keyword evidence="2 6" id="KW-0548">Nucleotidyltransferase</keyword>
<keyword evidence="1 6" id="KW-0808">Transferase</keyword>
<dbReference type="GO" id="GO:0008108">
    <property type="term" value="F:UDP-glucose:hexose-1-phosphate uridylyltransferase activity"/>
    <property type="evidence" value="ECO:0007669"/>
    <property type="project" value="UniProtKB-EC"/>
</dbReference>
<dbReference type="SUPFAM" id="SSF54197">
    <property type="entry name" value="HIT-like"/>
    <property type="match status" value="2"/>
</dbReference>
<dbReference type="Proteomes" id="UP000034201">
    <property type="component" value="Unassembled WGS sequence"/>
</dbReference>
<dbReference type="Gene3D" id="3.30.428.10">
    <property type="entry name" value="HIT-like"/>
    <property type="match status" value="2"/>
</dbReference>
<dbReference type="GO" id="GO:0006012">
    <property type="term" value="P:galactose metabolic process"/>
    <property type="evidence" value="ECO:0007669"/>
    <property type="project" value="InterPro"/>
</dbReference>
<dbReference type="InterPro" id="IPR005849">
    <property type="entry name" value="GalP_Utransf_N"/>
</dbReference>
<dbReference type="Pfam" id="PF01087">
    <property type="entry name" value="GalP_UDP_transf"/>
    <property type="match status" value="1"/>
</dbReference>
<dbReference type="PANTHER" id="PTHR42763">
    <property type="entry name" value="ADP-GLUCOSE PHOSPHORYLASE"/>
    <property type="match status" value="1"/>
</dbReference>
<keyword evidence="3" id="KW-0119">Carbohydrate metabolism</keyword>
<sequence length="343" mass="39821">MKKNISSREEKTISELRQDMVSGEWVVIATGRAKRPHDFLKQKRARVRDPVASCPFEKLIANRVLVYSKDKKKDDGDWWIQVIPNKYPAFGKGVCAVFYKEGPYQWTGGVGFHEVVITRDHARSIGMMSKEETEFLIHAFQERYLALKDDRCVEYVSIFHNNGRMSGATITHPHSQIIAIPVVPPDIRRSVDGSRRFYRVNRACVHCTILRYERKVKKRLIYENERFVVIAPFASKTAFETRVFPKFHSAHFEEISARDRILLADAFRIALAKLFRGLNDPDYNFFLHTAPVRNVKDTDHYHWHFEIIPKTAIWAGFEIGTGIEISVISPERAAEFLRKVKVR</sequence>
<protein>
    <submittedName>
        <fullName evidence="6">Galactose-1-phosphate uridylyltransferase, UDPglucose-hexose-1-phosphate uridylyltransferase</fullName>
        <ecNumber evidence="6">2.7.7.12</ecNumber>
    </submittedName>
</protein>
<dbReference type="GO" id="GO:0008270">
    <property type="term" value="F:zinc ion binding"/>
    <property type="evidence" value="ECO:0007669"/>
    <property type="project" value="InterPro"/>
</dbReference>
<evidence type="ECO:0000313" key="6">
    <source>
        <dbReference type="EMBL" id="KKW21112.1"/>
    </source>
</evidence>
<feature type="active site" description="Tele-UMP-histidine intermediate" evidence="4">
    <location>
        <position position="174"/>
    </location>
</feature>
<evidence type="ECO:0000256" key="2">
    <source>
        <dbReference type="ARBA" id="ARBA00022695"/>
    </source>
</evidence>
<proteinExistence type="predicted"/>
<dbReference type="PIRSF" id="PIRSF000808">
    <property type="entry name" value="GalT"/>
    <property type="match status" value="1"/>
</dbReference>
<feature type="domain" description="Galactose-1-phosphate uridyl transferase N-terminal" evidence="5">
    <location>
        <begin position="8"/>
        <end position="184"/>
    </location>
</feature>
<evidence type="ECO:0000259" key="5">
    <source>
        <dbReference type="Pfam" id="PF01087"/>
    </source>
</evidence>
<gene>
    <name evidence="6" type="ORF">UY61_C0014G0006</name>
</gene>
<evidence type="ECO:0000256" key="1">
    <source>
        <dbReference type="ARBA" id="ARBA00022679"/>
    </source>
</evidence>
<dbReference type="InterPro" id="IPR036265">
    <property type="entry name" value="HIT-like_sf"/>
</dbReference>
<name>A0A0G1Z1E0_9BACT</name>
<dbReference type="EC" id="2.7.7.12" evidence="6"/>
<dbReference type="EMBL" id="LCQQ01000014">
    <property type="protein sequence ID" value="KKW21112.1"/>
    <property type="molecule type" value="Genomic_DNA"/>
</dbReference>
<reference evidence="6 7" key="1">
    <citation type="journal article" date="2015" name="Nature">
        <title>rRNA introns, odd ribosomes, and small enigmatic genomes across a large radiation of phyla.</title>
        <authorList>
            <person name="Brown C.T."/>
            <person name="Hug L.A."/>
            <person name="Thomas B.C."/>
            <person name="Sharon I."/>
            <person name="Castelle C.J."/>
            <person name="Singh A."/>
            <person name="Wilkins M.J."/>
            <person name="Williams K.H."/>
            <person name="Banfield J.F."/>
        </authorList>
    </citation>
    <scope>NUCLEOTIDE SEQUENCE [LARGE SCALE GENOMIC DNA]</scope>
</reference>
<accession>A0A0G1Z1E0</accession>
<comment type="caution">
    <text evidence="6">The sequence shown here is derived from an EMBL/GenBank/DDBJ whole genome shotgun (WGS) entry which is preliminary data.</text>
</comment>
<dbReference type="AlphaFoldDB" id="A0A0G1Z1E0"/>
<evidence type="ECO:0000256" key="4">
    <source>
        <dbReference type="PIRSR" id="PIRSR000808-1"/>
    </source>
</evidence>
<evidence type="ECO:0000256" key="3">
    <source>
        <dbReference type="ARBA" id="ARBA00023277"/>
    </source>
</evidence>
<organism evidence="6 7">
    <name type="scientific">Candidatus Adlerbacteria bacterium GW2011_GWC1_50_9</name>
    <dbReference type="NCBI Taxonomy" id="1618608"/>
    <lineage>
        <taxon>Bacteria</taxon>
        <taxon>Candidatus Adleribacteriota</taxon>
    </lineage>
</organism>